<reference evidence="10 11" key="1">
    <citation type="journal article" date="2014" name="Antonie Van Leeuwenhoek">
        <title>Hyphomonas beringensis sp. nov. and Hyphomonas chukchiensis sp. nov., isolated from surface seawater of the Bering Sea and Chukchi Sea.</title>
        <authorList>
            <person name="Li C."/>
            <person name="Lai Q."/>
            <person name="Li G."/>
            <person name="Dong C."/>
            <person name="Wang J."/>
            <person name="Liao Y."/>
            <person name="Shao Z."/>
        </authorList>
    </citation>
    <scope>NUCLEOTIDE SEQUENCE [LARGE SCALE GENOMIC DNA]</scope>
    <source>
        <strain evidence="10 11">MHS-2</strain>
    </source>
</reference>
<gene>
    <name evidence="10" type="ORF">HJO_15064</name>
</gene>
<evidence type="ECO:0000313" key="11">
    <source>
        <dbReference type="Proteomes" id="UP000025171"/>
    </source>
</evidence>
<dbReference type="GO" id="GO:0051213">
    <property type="term" value="F:dioxygenase activity"/>
    <property type="evidence" value="ECO:0007669"/>
    <property type="project" value="UniProtKB-KW"/>
</dbReference>
<dbReference type="PROSITE" id="PS00082">
    <property type="entry name" value="EXTRADIOL_DIOXYGENAS"/>
    <property type="match status" value="1"/>
</dbReference>
<dbReference type="Proteomes" id="UP000025171">
    <property type="component" value="Unassembled WGS sequence"/>
</dbReference>
<sequence length="156" mass="17882">MKTEGAVMIETVPGTGEIDPYLHIFFRMKNGEYIAFFDAPGSADPDWFKRKPSFDMHWAFEVADEAEMLEMQDRINKHGVSALGPVDHGFVKSIYMYDPNGIQIEVTCRAPDHDKIFEDERASLGEALREWSERTREVKNQKFGADAVNKRGRVRP</sequence>
<dbReference type="GO" id="GO:0008198">
    <property type="term" value="F:ferrous iron binding"/>
    <property type="evidence" value="ECO:0007669"/>
    <property type="project" value="InterPro"/>
</dbReference>
<keyword evidence="6 8" id="KW-0560">Oxidoreductase</keyword>
<dbReference type="PATRIC" id="fig|1280950.3.peg.3024"/>
<keyword evidence="7 8" id="KW-0408">Iron</keyword>
<evidence type="ECO:0000256" key="1">
    <source>
        <dbReference type="ARBA" id="ARBA00001954"/>
    </source>
</evidence>
<dbReference type="InterPro" id="IPR029068">
    <property type="entry name" value="Glyas_Bleomycin-R_OHBP_Dase"/>
</dbReference>
<comment type="caution">
    <text evidence="10">The sequence shown here is derived from an EMBL/GenBank/DDBJ whole genome shotgun (WGS) entry which is preliminary data.</text>
</comment>
<evidence type="ECO:0000259" key="9">
    <source>
        <dbReference type="Pfam" id="PF00903"/>
    </source>
</evidence>
<dbReference type="Pfam" id="PF00903">
    <property type="entry name" value="Glyoxalase"/>
    <property type="match status" value="1"/>
</dbReference>
<evidence type="ECO:0000256" key="4">
    <source>
        <dbReference type="ARBA" id="ARBA00022797"/>
    </source>
</evidence>
<evidence type="ECO:0000313" key="10">
    <source>
        <dbReference type="EMBL" id="KCZ88848.1"/>
    </source>
</evidence>
<evidence type="ECO:0000256" key="8">
    <source>
        <dbReference type="RuleBase" id="RU000683"/>
    </source>
</evidence>
<comment type="cofactor">
    <cofactor evidence="1 8">
        <name>Fe(2+)</name>
        <dbReference type="ChEBI" id="CHEBI:29033"/>
    </cofactor>
</comment>
<dbReference type="InterPro" id="IPR000486">
    <property type="entry name" value="Xdiol_ring_cleave_dOase_1/2"/>
</dbReference>
<keyword evidence="11" id="KW-1185">Reference proteome</keyword>
<evidence type="ECO:0000256" key="5">
    <source>
        <dbReference type="ARBA" id="ARBA00022964"/>
    </source>
</evidence>
<evidence type="ECO:0000256" key="6">
    <source>
        <dbReference type="ARBA" id="ARBA00023002"/>
    </source>
</evidence>
<accession>A0A059FEA3</accession>
<dbReference type="SUPFAM" id="SSF54593">
    <property type="entry name" value="Glyoxalase/Bleomycin resistance protein/Dihydroxybiphenyl dioxygenase"/>
    <property type="match status" value="1"/>
</dbReference>
<keyword evidence="5 8" id="KW-0223">Dioxygenase</keyword>
<evidence type="ECO:0000256" key="3">
    <source>
        <dbReference type="ARBA" id="ARBA00022723"/>
    </source>
</evidence>
<keyword evidence="4 8" id="KW-0058">Aromatic hydrocarbons catabolism</keyword>
<dbReference type="eggNOG" id="COG0346">
    <property type="taxonomic scope" value="Bacteria"/>
</dbReference>
<dbReference type="STRING" id="1280950.HJO_15064"/>
<dbReference type="Gene3D" id="3.10.180.10">
    <property type="entry name" value="2,3-Dihydroxybiphenyl 1,2-Dioxygenase, domain 1"/>
    <property type="match status" value="1"/>
</dbReference>
<comment type="similarity">
    <text evidence="2 8">Belongs to the extradiol ring-cleavage dioxygenase family.</text>
</comment>
<dbReference type="InterPro" id="IPR004360">
    <property type="entry name" value="Glyas_Fos-R_dOase_dom"/>
</dbReference>
<proteinExistence type="inferred from homology"/>
<organism evidence="10 11">
    <name type="scientific">Hyphomonas johnsonii MHS-2</name>
    <dbReference type="NCBI Taxonomy" id="1280950"/>
    <lineage>
        <taxon>Bacteria</taxon>
        <taxon>Pseudomonadati</taxon>
        <taxon>Pseudomonadota</taxon>
        <taxon>Alphaproteobacteria</taxon>
        <taxon>Hyphomonadales</taxon>
        <taxon>Hyphomonadaceae</taxon>
        <taxon>Hyphomonas</taxon>
    </lineage>
</organism>
<evidence type="ECO:0000256" key="2">
    <source>
        <dbReference type="ARBA" id="ARBA00008784"/>
    </source>
</evidence>
<dbReference type="EMBL" id="ARYK01000009">
    <property type="protein sequence ID" value="KCZ88848.1"/>
    <property type="molecule type" value="Genomic_DNA"/>
</dbReference>
<keyword evidence="3" id="KW-0479">Metal-binding</keyword>
<dbReference type="AlphaFoldDB" id="A0A059FEA3"/>
<feature type="domain" description="Glyoxalase/fosfomycin resistance/dioxygenase" evidence="9">
    <location>
        <begin position="23"/>
        <end position="106"/>
    </location>
</feature>
<name>A0A059FEA3_9PROT</name>
<evidence type="ECO:0000256" key="7">
    <source>
        <dbReference type="ARBA" id="ARBA00023004"/>
    </source>
</evidence>
<protein>
    <submittedName>
        <fullName evidence="10">Glyoxalase/bleomycin resistance protein/dioxygenase</fullName>
    </submittedName>
</protein>